<name>A0ABP6A6R7_9ACTN</name>
<dbReference type="EMBL" id="BAAARY010000001">
    <property type="protein sequence ID" value="GAA2509859.1"/>
    <property type="molecule type" value="Genomic_DNA"/>
</dbReference>
<gene>
    <name evidence="2" type="ORF">GCM10010201_00500</name>
</gene>
<keyword evidence="1" id="KW-0732">Signal</keyword>
<protein>
    <recommendedName>
        <fullName evidence="4">DUF4352 domain-containing protein</fullName>
    </recommendedName>
</protein>
<proteinExistence type="predicted"/>
<dbReference type="Gene3D" id="2.60.40.1240">
    <property type="match status" value="1"/>
</dbReference>
<comment type="caution">
    <text evidence="2">The sequence shown here is derived from an EMBL/GenBank/DDBJ whole genome shotgun (WGS) entry which is preliminary data.</text>
</comment>
<accession>A0ABP6A6R7</accession>
<evidence type="ECO:0000256" key="1">
    <source>
        <dbReference type="ARBA" id="ARBA00022729"/>
    </source>
</evidence>
<organism evidence="2 3">
    <name type="scientific">Pilimelia columellifera subsp. columellifera</name>
    <dbReference type="NCBI Taxonomy" id="706583"/>
    <lineage>
        <taxon>Bacteria</taxon>
        <taxon>Bacillati</taxon>
        <taxon>Actinomycetota</taxon>
        <taxon>Actinomycetes</taxon>
        <taxon>Micromonosporales</taxon>
        <taxon>Micromonosporaceae</taxon>
        <taxon>Pilimelia</taxon>
    </lineage>
</organism>
<evidence type="ECO:0000313" key="3">
    <source>
        <dbReference type="Proteomes" id="UP001499978"/>
    </source>
</evidence>
<reference evidence="3" key="1">
    <citation type="journal article" date="2019" name="Int. J. Syst. Evol. Microbiol.">
        <title>The Global Catalogue of Microorganisms (GCM) 10K type strain sequencing project: providing services to taxonomists for standard genome sequencing and annotation.</title>
        <authorList>
            <consortium name="The Broad Institute Genomics Platform"/>
            <consortium name="The Broad Institute Genome Sequencing Center for Infectious Disease"/>
            <person name="Wu L."/>
            <person name="Ma J."/>
        </authorList>
    </citation>
    <scope>NUCLEOTIDE SEQUENCE [LARGE SCALE GENOMIC DNA]</scope>
    <source>
        <strain evidence="3">JCM 3367</strain>
    </source>
</reference>
<sequence length="173" mass="17327">MRRNISLVATAAIAFTITGCSGDKPETTSDAPAAAAPSAAADAADASGPLALGSATTIAETSLAITAHAFKAAQAGAGAVDVETCNKSQEPASVSSAPWSLVLVDGTTVSSLGVVSGAKAVAPEYKEQTVQPGACQRGWITFEVPDPKQAKAVSYGPEPEPGKFLQPVTWTVA</sequence>
<evidence type="ECO:0000313" key="2">
    <source>
        <dbReference type="EMBL" id="GAA2509859.1"/>
    </source>
</evidence>
<dbReference type="InterPro" id="IPR029050">
    <property type="entry name" value="Immunoprotect_excell_Ig-like"/>
</dbReference>
<dbReference type="RefSeq" id="WP_344166558.1">
    <property type="nucleotide sequence ID" value="NZ_BAAARY010000001.1"/>
</dbReference>
<dbReference type="PROSITE" id="PS51257">
    <property type="entry name" value="PROKAR_LIPOPROTEIN"/>
    <property type="match status" value="1"/>
</dbReference>
<keyword evidence="3" id="KW-1185">Reference proteome</keyword>
<evidence type="ECO:0008006" key="4">
    <source>
        <dbReference type="Google" id="ProtNLM"/>
    </source>
</evidence>
<dbReference type="Proteomes" id="UP001499978">
    <property type="component" value="Unassembled WGS sequence"/>
</dbReference>